<dbReference type="PROSITE" id="PS50928">
    <property type="entry name" value="ABC_TM1"/>
    <property type="match status" value="1"/>
</dbReference>
<comment type="similarity">
    <text evidence="7">Belongs to the binding-protein-dependent transport system permease family.</text>
</comment>
<dbReference type="Pfam" id="PF00528">
    <property type="entry name" value="BPD_transp_1"/>
    <property type="match status" value="1"/>
</dbReference>
<feature type="transmembrane region" description="Helical" evidence="7">
    <location>
        <begin position="263"/>
        <end position="287"/>
    </location>
</feature>
<comment type="subcellular location">
    <subcellularLocation>
        <location evidence="1 7">Cell membrane</location>
        <topology evidence="1 7">Multi-pass membrane protein</topology>
    </subcellularLocation>
</comment>
<evidence type="ECO:0000313" key="10">
    <source>
        <dbReference type="Proteomes" id="UP001595755"/>
    </source>
</evidence>
<organism evidence="9 10">
    <name type="scientific">Cohnella boryungensis</name>
    <dbReference type="NCBI Taxonomy" id="768479"/>
    <lineage>
        <taxon>Bacteria</taxon>
        <taxon>Bacillati</taxon>
        <taxon>Bacillota</taxon>
        <taxon>Bacilli</taxon>
        <taxon>Bacillales</taxon>
        <taxon>Paenibacillaceae</taxon>
        <taxon>Cohnella</taxon>
    </lineage>
</organism>
<sequence>MQREWRKRLVPFYYLLPALIGILFIYAYPIISSVYNSFMDYNVSRSPDATYNGIANYLKLFSDPMFPKIIKNTLIYVVLSVFIQFLLGFLLAMLLVKRFPGKSVYQSIVFIPWAVAGFLIAIMFKWMFNAQWGVINDLLMKLGILDQAYPFLSSPDTSLYTAVVASVWYGLPFFAIMILASLQSIPADLYEAADLDGAHKLRQFWSITVPYIKPTLILTVLLRIIWMFNSGDLIYIMTAGGPANSSHILPTYLFEKAFISLDFGLASAVAAITVAFLIVFTVTYLLITKFEKSGDF</sequence>
<evidence type="ECO:0000256" key="6">
    <source>
        <dbReference type="ARBA" id="ARBA00023136"/>
    </source>
</evidence>
<dbReference type="SUPFAM" id="SSF161098">
    <property type="entry name" value="MetI-like"/>
    <property type="match status" value="1"/>
</dbReference>
<dbReference type="Proteomes" id="UP001595755">
    <property type="component" value="Unassembled WGS sequence"/>
</dbReference>
<evidence type="ECO:0000256" key="2">
    <source>
        <dbReference type="ARBA" id="ARBA00022448"/>
    </source>
</evidence>
<dbReference type="PANTHER" id="PTHR43005">
    <property type="entry name" value="BLR7065 PROTEIN"/>
    <property type="match status" value="1"/>
</dbReference>
<dbReference type="CDD" id="cd06261">
    <property type="entry name" value="TM_PBP2"/>
    <property type="match status" value="1"/>
</dbReference>
<feature type="transmembrane region" description="Helical" evidence="7">
    <location>
        <begin position="159"/>
        <end position="182"/>
    </location>
</feature>
<feature type="transmembrane region" description="Helical" evidence="7">
    <location>
        <begin position="108"/>
        <end position="128"/>
    </location>
</feature>
<keyword evidence="5 7" id="KW-1133">Transmembrane helix</keyword>
<feature type="transmembrane region" description="Helical" evidence="7">
    <location>
        <begin position="74"/>
        <end position="96"/>
    </location>
</feature>
<evidence type="ECO:0000256" key="4">
    <source>
        <dbReference type="ARBA" id="ARBA00022692"/>
    </source>
</evidence>
<protein>
    <submittedName>
        <fullName evidence="9">Carbohydrate ABC transporter permease</fullName>
    </submittedName>
</protein>
<feature type="transmembrane region" description="Helical" evidence="7">
    <location>
        <begin position="203"/>
        <end position="228"/>
    </location>
</feature>
<dbReference type="SUPFAM" id="SSF160964">
    <property type="entry name" value="MalF N-terminal region-like"/>
    <property type="match status" value="1"/>
</dbReference>
<feature type="domain" description="ABC transmembrane type-1" evidence="8">
    <location>
        <begin position="70"/>
        <end position="284"/>
    </location>
</feature>
<dbReference type="RefSeq" id="WP_204605106.1">
    <property type="nucleotide sequence ID" value="NZ_JBHSED010000058.1"/>
</dbReference>
<accession>A0ABV8SHU2</accession>
<evidence type="ECO:0000256" key="5">
    <source>
        <dbReference type="ARBA" id="ARBA00022989"/>
    </source>
</evidence>
<evidence type="ECO:0000256" key="3">
    <source>
        <dbReference type="ARBA" id="ARBA00022475"/>
    </source>
</evidence>
<dbReference type="PANTHER" id="PTHR43005:SF1">
    <property type="entry name" value="SPERMIDINE_PUTRESCINE TRANSPORT SYSTEM PERMEASE PROTEIN"/>
    <property type="match status" value="1"/>
</dbReference>
<keyword evidence="2 7" id="KW-0813">Transport</keyword>
<dbReference type="Gene3D" id="1.10.3720.10">
    <property type="entry name" value="MetI-like"/>
    <property type="match status" value="1"/>
</dbReference>
<gene>
    <name evidence="9" type="ORF">ACFO1S_23725</name>
</gene>
<comment type="caution">
    <text evidence="9">The sequence shown here is derived from an EMBL/GenBank/DDBJ whole genome shotgun (WGS) entry which is preliminary data.</text>
</comment>
<keyword evidence="3" id="KW-1003">Cell membrane</keyword>
<proteinExistence type="inferred from homology"/>
<keyword evidence="10" id="KW-1185">Reference proteome</keyword>
<keyword evidence="6 7" id="KW-0472">Membrane</keyword>
<evidence type="ECO:0000256" key="1">
    <source>
        <dbReference type="ARBA" id="ARBA00004651"/>
    </source>
</evidence>
<evidence type="ECO:0000259" key="8">
    <source>
        <dbReference type="PROSITE" id="PS50928"/>
    </source>
</evidence>
<reference evidence="10" key="1">
    <citation type="journal article" date="2019" name="Int. J. Syst. Evol. Microbiol.">
        <title>The Global Catalogue of Microorganisms (GCM) 10K type strain sequencing project: providing services to taxonomists for standard genome sequencing and annotation.</title>
        <authorList>
            <consortium name="The Broad Institute Genomics Platform"/>
            <consortium name="The Broad Institute Genome Sequencing Center for Infectious Disease"/>
            <person name="Wu L."/>
            <person name="Ma J."/>
        </authorList>
    </citation>
    <scope>NUCLEOTIDE SEQUENCE [LARGE SCALE GENOMIC DNA]</scope>
    <source>
        <strain evidence="10">CGMCC 4.1641</strain>
    </source>
</reference>
<evidence type="ECO:0000313" key="9">
    <source>
        <dbReference type="EMBL" id="MFC4306438.1"/>
    </source>
</evidence>
<dbReference type="EMBL" id="JBHSED010000058">
    <property type="protein sequence ID" value="MFC4306438.1"/>
    <property type="molecule type" value="Genomic_DNA"/>
</dbReference>
<dbReference type="InterPro" id="IPR000515">
    <property type="entry name" value="MetI-like"/>
</dbReference>
<name>A0ABV8SHU2_9BACL</name>
<keyword evidence="4 7" id="KW-0812">Transmembrane</keyword>
<evidence type="ECO:0000256" key="7">
    <source>
        <dbReference type="RuleBase" id="RU363032"/>
    </source>
</evidence>
<dbReference type="InterPro" id="IPR035906">
    <property type="entry name" value="MetI-like_sf"/>
</dbReference>
<feature type="transmembrane region" description="Helical" evidence="7">
    <location>
        <begin position="12"/>
        <end position="31"/>
    </location>
</feature>